<reference evidence="2" key="1">
    <citation type="submission" date="2025-08" db="UniProtKB">
        <authorList>
            <consortium name="Ensembl"/>
        </authorList>
    </citation>
    <scope>IDENTIFICATION</scope>
</reference>
<dbReference type="GO" id="GO:0004601">
    <property type="term" value="F:peroxidase activity"/>
    <property type="evidence" value="ECO:0007669"/>
    <property type="project" value="InterPro"/>
</dbReference>
<dbReference type="PROSITE" id="PS50292">
    <property type="entry name" value="PEROXIDASE_3"/>
    <property type="match status" value="1"/>
</dbReference>
<keyword evidence="1" id="KW-0349">Heme</keyword>
<evidence type="ECO:0000313" key="3">
    <source>
        <dbReference type="Proteomes" id="UP000694419"/>
    </source>
</evidence>
<dbReference type="AlphaFoldDB" id="A0A8C3PKD7"/>
<dbReference type="GO" id="GO:0020037">
    <property type="term" value="F:heme binding"/>
    <property type="evidence" value="ECO:0007669"/>
    <property type="project" value="InterPro"/>
</dbReference>
<dbReference type="GO" id="GO:0005615">
    <property type="term" value="C:extracellular space"/>
    <property type="evidence" value="ECO:0007669"/>
    <property type="project" value="TreeGrafter"/>
</dbReference>
<dbReference type="InterPro" id="IPR037120">
    <property type="entry name" value="Haem_peroxidase_sf_animal"/>
</dbReference>
<evidence type="ECO:0000313" key="2">
    <source>
        <dbReference type="Ensembl" id="ENSCPGP00000008153.1"/>
    </source>
</evidence>
<reference evidence="2" key="2">
    <citation type="submission" date="2025-09" db="UniProtKB">
        <authorList>
            <consortium name="Ensembl"/>
        </authorList>
    </citation>
    <scope>IDENTIFICATION</scope>
</reference>
<keyword evidence="1" id="KW-0408">Iron</keyword>
<dbReference type="GO" id="GO:0046872">
    <property type="term" value="F:metal ion binding"/>
    <property type="evidence" value="ECO:0007669"/>
    <property type="project" value="UniProtKB-KW"/>
</dbReference>
<organism evidence="2 3">
    <name type="scientific">Calidris pygmaea</name>
    <name type="common">Spoon-billed sandpiper</name>
    <dbReference type="NCBI Taxonomy" id="425635"/>
    <lineage>
        <taxon>Eukaryota</taxon>
        <taxon>Metazoa</taxon>
        <taxon>Chordata</taxon>
        <taxon>Craniata</taxon>
        <taxon>Vertebrata</taxon>
        <taxon>Euteleostomi</taxon>
        <taxon>Archelosauria</taxon>
        <taxon>Archosauria</taxon>
        <taxon>Dinosauria</taxon>
        <taxon>Saurischia</taxon>
        <taxon>Theropoda</taxon>
        <taxon>Coelurosauria</taxon>
        <taxon>Aves</taxon>
        <taxon>Neognathae</taxon>
        <taxon>Neoaves</taxon>
        <taxon>Charadriiformes</taxon>
        <taxon>Scolopacidae</taxon>
        <taxon>Calidris</taxon>
    </lineage>
</organism>
<dbReference type="GO" id="GO:0042742">
    <property type="term" value="P:defense response to bacterium"/>
    <property type="evidence" value="ECO:0007669"/>
    <property type="project" value="TreeGrafter"/>
</dbReference>
<dbReference type="InterPro" id="IPR010255">
    <property type="entry name" value="Haem_peroxidase_sf"/>
</dbReference>
<evidence type="ECO:0008006" key="4">
    <source>
        <dbReference type="Google" id="ProtNLM"/>
    </source>
</evidence>
<keyword evidence="3" id="KW-1185">Reference proteome</keyword>
<sequence length="639" mass="71317">ACFCFGGALVSVLGVKDCVWSIQLRSELLTACVTASPAPGLAEPLPRAPSAAGAWRGRGWTTLVLSLGVPPQGVGFAQDFRVVSGIKEHLQNDALTPVELLGYFKQPAAGVRAAIRAADYLESTLTFLTEKLVLCCYLADLLTLPQLGMIFKATGCDQQDKKIDCDVSRFYQRIAGECNSRRNPSLGASNRALPAEYEDVVSLPCGWTEGKCFSGFLFPLVIFVPQLRMDQQRSLMFTQWGQFIDHDLDFSLDTAARVTFSGKVHCDTSCVKQPPCFPIEVQSHPGNPQIKNPRDCLLFFHSAPACTSRTYFLTSLAFLQVGWVLRALNLKYRVNTFTSPGSFLCLIFLFNDFLPLLLGSGFQRLILLYQGCNESVGPQVFNIFTLAFPIAHTSVPPTVDCLNQNYKPIDPKILLRNTSFAVWRIVKEGGIDLFLWILMANQAKLMTQQPMVVDELWDQMFEKVERTGFDLPTLNLQLSRDRGLSGYNSWRQFCGISQPSVLETLAQVLRNHGLAENVMQLYGTTKNIDIWIGALAESFVNGGRVGPLMTCLIGIQFRNALDGDRFWWFFTSQQRSSLAQTFLSQIMCDSTHISEVPRLTFKANKYPFGFVSCKLSTWKKAILSSFFALSLECLRHHLV</sequence>
<feature type="binding site" description="axial binding residue" evidence="1">
    <location>
        <position position="392"/>
    </location>
    <ligand>
        <name>heme b</name>
        <dbReference type="ChEBI" id="CHEBI:60344"/>
    </ligand>
    <ligandPart>
        <name>Fe</name>
        <dbReference type="ChEBI" id="CHEBI:18248"/>
    </ligandPart>
</feature>
<dbReference type="Gene3D" id="1.10.640.10">
    <property type="entry name" value="Haem peroxidase domain superfamily, animal type"/>
    <property type="match status" value="2"/>
</dbReference>
<dbReference type="InterPro" id="IPR019791">
    <property type="entry name" value="Haem_peroxidase_animal"/>
</dbReference>
<dbReference type="PRINTS" id="PR00457">
    <property type="entry name" value="ANPEROXIDASE"/>
</dbReference>
<dbReference type="SUPFAM" id="SSF48113">
    <property type="entry name" value="Heme-dependent peroxidases"/>
    <property type="match status" value="2"/>
</dbReference>
<accession>A0A8C3PKD7</accession>
<keyword evidence="1" id="KW-0479">Metal-binding</keyword>
<dbReference type="GO" id="GO:0006979">
    <property type="term" value="P:response to oxidative stress"/>
    <property type="evidence" value="ECO:0007669"/>
    <property type="project" value="InterPro"/>
</dbReference>
<dbReference type="Ensembl" id="ENSCPGT00000008962.1">
    <property type="protein sequence ID" value="ENSCPGP00000008153.1"/>
    <property type="gene ID" value="ENSCPGG00000005810.1"/>
</dbReference>
<evidence type="ECO:0000256" key="1">
    <source>
        <dbReference type="PIRSR" id="PIRSR619791-2"/>
    </source>
</evidence>
<proteinExistence type="predicted"/>
<protein>
    <recommendedName>
        <fullName evidence="4">Eosinophil peroxidase</fullName>
    </recommendedName>
</protein>
<dbReference type="PANTHER" id="PTHR11475">
    <property type="entry name" value="OXIDASE/PEROXIDASE"/>
    <property type="match status" value="1"/>
</dbReference>
<dbReference type="Pfam" id="PF03098">
    <property type="entry name" value="An_peroxidase"/>
    <property type="match status" value="2"/>
</dbReference>
<dbReference type="PANTHER" id="PTHR11475:SF63">
    <property type="entry name" value="EOSINOPHIL PEROXIDASE"/>
    <property type="match status" value="1"/>
</dbReference>
<dbReference type="Proteomes" id="UP000694419">
    <property type="component" value="Unplaced"/>
</dbReference>
<name>A0A8C3PKD7_9CHAR</name>